<gene>
    <name evidence="7" type="primary">25494230</name>
    <name evidence="5" type="ordered locus">MTR_4g126170</name>
    <name evidence="6" type="ORF">MtrunA17_Chr4g0071131</name>
</gene>
<evidence type="ECO:0000256" key="1">
    <source>
        <dbReference type="SAM" id="MobiDB-lite"/>
    </source>
</evidence>
<reference evidence="7" key="4">
    <citation type="submission" date="2015-04" db="UniProtKB">
        <authorList>
            <consortium name="EnsemblPlants"/>
        </authorList>
    </citation>
    <scope>IDENTIFICATION</scope>
    <source>
        <strain evidence="7">cv. Jemalong A17</strain>
    </source>
</reference>
<keyword evidence="2" id="KW-1133">Transmembrane helix</keyword>
<dbReference type="OrthoDB" id="1685070at2759"/>
<dbReference type="STRING" id="3880.I3SL07"/>
<name>I3SL07_MEDTR</name>
<reference evidence="4" key="2">
    <citation type="submission" date="2012-05" db="EMBL/GenBank/DDBJ databases">
        <authorList>
            <person name="Krishnakumar V."/>
            <person name="Cheung F."/>
            <person name="Xiao Y."/>
            <person name="Chan A."/>
            <person name="Moskal W.A."/>
            <person name="Town C.D."/>
        </authorList>
    </citation>
    <scope>NUCLEOTIDE SEQUENCE</scope>
</reference>
<dbReference type="PANTHER" id="PTHR33098">
    <property type="entry name" value="COTTON FIBER (DUF761)"/>
    <property type="match status" value="1"/>
</dbReference>
<dbReference type="EMBL" id="CM001220">
    <property type="protein sequence ID" value="KEH32515.1"/>
    <property type="molecule type" value="Genomic_DNA"/>
</dbReference>
<feature type="transmembrane region" description="Helical" evidence="2">
    <location>
        <begin position="23"/>
        <end position="42"/>
    </location>
</feature>
<dbReference type="EMBL" id="BT141155">
    <property type="protein sequence ID" value="AFK40949.1"/>
    <property type="molecule type" value="mRNA"/>
</dbReference>
<dbReference type="KEGG" id="mtr:25494230"/>
<dbReference type="Pfam" id="PF05553">
    <property type="entry name" value="DUF761"/>
    <property type="match status" value="1"/>
</dbReference>
<protein>
    <submittedName>
        <fullName evidence="5">DUF4408 domain protein</fullName>
    </submittedName>
</protein>
<evidence type="ECO:0000313" key="4">
    <source>
        <dbReference type="EMBL" id="AFK40949.1"/>
    </source>
</evidence>
<sequence length="190" mass="21424">MTDTIAASNNFIATFMWFTPSPLFIFVNLVIGTIALVSRFAAVTAPKTHQTHNLSHCNHHHNEQTFVTQPEPESTQPQLAPSLKPSLLQRVLSFNLNKHEPAQTEPKTPPIELVKSDPIHDCDSDDEENSKPMMKKSASEKECSMARSESTTSKEEDEADDAKADDFINMFKKQLRLQRLNSFIRSKNSI</sequence>
<dbReference type="Gramene" id="rna27462">
    <property type="protein sequence ID" value="RHN64630.1"/>
    <property type="gene ID" value="gene27462"/>
</dbReference>
<reference evidence="5 8" key="3">
    <citation type="journal article" date="2014" name="BMC Genomics">
        <title>An improved genome release (version Mt4.0) for the model legume Medicago truncatula.</title>
        <authorList>
            <person name="Tang H."/>
            <person name="Krishnakumar V."/>
            <person name="Bidwell S."/>
            <person name="Rosen B."/>
            <person name="Chan A."/>
            <person name="Zhou S."/>
            <person name="Gentzbittel L."/>
            <person name="Childs K.L."/>
            <person name="Yandell M."/>
            <person name="Gundlach H."/>
            <person name="Mayer K.F."/>
            <person name="Schwartz D.C."/>
            <person name="Town C.D."/>
        </authorList>
    </citation>
    <scope>GENOME REANNOTATION</scope>
    <source>
        <strain evidence="5">A17</strain>
        <strain evidence="7 8">cv. Jemalong A17</strain>
    </source>
</reference>
<evidence type="ECO:0000256" key="2">
    <source>
        <dbReference type="SAM" id="Phobius"/>
    </source>
</evidence>
<evidence type="ECO:0000313" key="7">
    <source>
        <dbReference type="EnsemblPlants" id="KEH32515"/>
    </source>
</evidence>
<dbReference type="Pfam" id="PF14364">
    <property type="entry name" value="DUF4408"/>
    <property type="match status" value="1"/>
</dbReference>
<keyword evidence="2" id="KW-0472">Membrane</keyword>
<evidence type="ECO:0000259" key="3">
    <source>
        <dbReference type="Pfam" id="PF14364"/>
    </source>
</evidence>
<dbReference type="EMBL" id="PSQE01000004">
    <property type="protein sequence ID" value="RHN64630.1"/>
    <property type="molecule type" value="Genomic_DNA"/>
</dbReference>
<dbReference type="Proteomes" id="UP000265566">
    <property type="component" value="Chromosome 4"/>
</dbReference>
<evidence type="ECO:0000313" key="5">
    <source>
        <dbReference type="EMBL" id="KEH32515.1"/>
    </source>
</evidence>
<feature type="region of interest" description="Disordered" evidence="1">
    <location>
        <begin position="98"/>
        <end position="162"/>
    </location>
</feature>
<dbReference type="InterPro" id="IPR025520">
    <property type="entry name" value="DUF4408"/>
</dbReference>
<dbReference type="EnsemblPlants" id="KEH32515">
    <property type="protein sequence ID" value="KEH32515"/>
    <property type="gene ID" value="MTR_4g126170"/>
</dbReference>
<feature type="domain" description="DUF4408" evidence="3">
    <location>
        <begin position="16"/>
        <end position="40"/>
    </location>
</feature>
<keyword evidence="8" id="KW-1185">Reference proteome</keyword>
<reference evidence="6" key="5">
    <citation type="journal article" date="2018" name="Nat. Plants">
        <title>Whole-genome landscape of Medicago truncatula symbiotic genes.</title>
        <authorList>
            <person name="Pecrix Y."/>
            <person name="Gamas P."/>
            <person name="Carrere S."/>
        </authorList>
    </citation>
    <scope>NUCLEOTIDE SEQUENCE</scope>
    <source>
        <tissue evidence="6">Leaves</tissue>
    </source>
</reference>
<dbReference type="HOGENOM" id="CLU_063778_1_0_1"/>
<reference evidence="5 8" key="1">
    <citation type="journal article" date="2011" name="Nature">
        <title>The Medicago genome provides insight into the evolution of rhizobial symbioses.</title>
        <authorList>
            <person name="Young N.D."/>
            <person name="Debelle F."/>
            <person name="Oldroyd G.E."/>
            <person name="Geurts R."/>
            <person name="Cannon S.B."/>
            <person name="Udvardi M.K."/>
            <person name="Benedito V.A."/>
            <person name="Mayer K.F."/>
            <person name="Gouzy J."/>
            <person name="Schoof H."/>
            <person name="Van de Peer Y."/>
            <person name="Proost S."/>
            <person name="Cook D.R."/>
            <person name="Meyers B.C."/>
            <person name="Spannagl M."/>
            <person name="Cheung F."/>
            <person name="De Mita S."/>
            <person name="Krishnakumar V."/>
            <person name="Gundlach H."/>
            <person name="Zhou S."/>
            <person name="Mudge J."/>
            <person name="Bharti A.K."/>
            <person name="Murray J.D."/>
            <person name="Naoumkina M.A."/>
            <person name="Rosen B."/>
            <person name="Silverstein K.A."/>
            <person name="Tang H."/>
            <person name="Rombauts S."/>
            <person name="Zhao P.X."/>
            <person name="Zhou P."/>
            <person name="Barbe V."/>
            <person name="Bardou P."/>
            <person name="Bechner M."/>
            <person name="Bellec A."/>
            <person name="Berger A."/>
            <person name="Berges H."/>
            <person name="Bidwell S."/>
            <person name="Bisseling T."/>
            <person name="Choisne N."/>
            <person name="Couloux A."/>
            <person name="Denny R."/>
            <person name="Deshpande S."/>
            <person name="Dai X."/>
            <person name="Doyle J.J."/>
            <person name="Dudez A.M."/>
            <person name="Farmer A.D."/>
            <person name="Fouteau S."/>
            <person name="Franken C."/>
            <person name="Gibelin C."/>
            <person name="Gish J."/>
            <person name="Goldstein S."/>
            <person name="Gonzalez A.J."/>
            <person name="Green P.J."/>
            <person name="Hallab A."/>
            <person name="Hartog M."/>
            <person name="Hua A."/>
            <person name="Humphray S.J."/>
            <person name="Jeong D.H."/>
            <person name="Jing Y."/>
            <person name="Jocker A."/>
            <person name="Kenton S.M."/>
            <person name="Kim D.J."/>
            <person name="Klee K."/>
            <person name="Lai H."/>
            <person name="Lang C."/>
            <person name="Lin S."/>
            <person name="Macmil S.L."/>
            <person name="Magdelenat G."/>
            <person name="Matthews L."/>
            <person name="McCorrison J."/>
            <person name="Monaghan E.L."/>
            <person name="Mun J.H."/>
            <person name="Najar F.Z."/>
            <person name="Nicholson C."/>
            <person name="Noirot C."/>
            <person name="O'Bleness M."/>
            <person name="Paule C.R."/>
            <person name="Poulain J."/>
            <person name="Prion F."/>
            <person name="Qin B."/>
            <person name="Qu C."/>
            <person name="Retzel E.F."/>
            <person name="Riddle C."/>
            <person name="Sallet E."/>
            <person name="Samain S."/>
            <person name="Samson N."/>
            <person name="Sanders I."/>
            <person name="Saurat O."/>
            <person name="Scarpelli C."/>
            <person name="Schiex T."/>
            <person name="Segurens B."/>
            <person name="Severin A.J."/>
            <person name="Sherrier D.J."/>
            <person name="Shi R."/>
            <person name="Sims S."/>
            <person name="Singer S.R."/>
            <person name="Sinharoy S."/>
            <person name="Sterck L."/>
            <person name="Viollet A."/>
            <person name="Wang B.B."/>
            <person name="Wang K."/>
            <person name="Wang M."/>
            <person name="Wang X."/>
            <person name="Warfsmann J."/>
            <person name="Weissenbach J."/>
            <person name="White D.D."/>
            <person name="White J.D."/>
            <person name="Wiley G.B."/>
            <person name="Wincker P."/>
            <person name="Xing Y."/>
            <person name="Yang L."/>
            <person name="Yao Z."/>
            <person name="Ying F."/>
            <person name="Zhai J."/>
            <person name="Zhou L."/>
            <person name="Zuber A."/>
            <person name="Denarie J."/>
            <person name="Dixon R.A."/>
            <person name="May G.D."/>
            <person name="Schwartz D.C."/>
            <person name="Rogers J."/>
            <person name="Quetier F."/>
            <person name="Town C.D."/>
            <person name="Roe B.A."/>
        </authorList>
    </citation>
    <scope>NUCLEOTIDE SEQUENCE [LARGE SCALE GENOMIC DNA]</scope>
    <source>
        <strain evidence="5">A17</strain>
        <strain evidence="7 8">cv. Jemalong A17</strain>
    </source>
</reference>
<evidence type="ECO:0000313" key="6">
    <source>
        <dbReference type="EMBL" id="RHN64630.1"/>
    </source>
</evidence>
<accession>I3SL07</accession>
<dbReference type="Proteomes" id="UP000002051">
    <property type="component" value="Chromosome 4"/>
</dbReference>
<dbReference type="InterPro" id="IPR008480">
    <property type="entry name" value="DUF761_pln"/>
</dbReference>
<dbReference type="PANTHER" id="PTHR33098:SF57">
    <property type="entry name" value="DUF4408 DOMAIN PROTEIN"/>
    <property type="match status" value="1"/>
</dbReference>
<proteinExistence type="evidence at transcript level"/>
<evidence type="ECO:0000313" key="8">
    <source>
        <dbReference type="Proteomes" id="UP000002051"/>
    </source>
</evidence>
<dbReference type="AlphaFoldDB" id="I3SL07"/>
<keyword evidence="2" id="KW-0812">Transmembrane</keyword>
<organism evidence="4">
    <name type="scientific">Medicago truncatula</name>
    <name type="common">Barrel medic</name>
    <name type="synonym">Medicago tribuloides</name>
    <dbReference type="NCBI Taxonomy" id="3880"/>
    <lineage>
        <taxon>Eukaryota</taxon>
        <taxon>Viridiplantae</taxon>
        <taxon>Streptophyta</taxon>
        <taxon>Embryophyta</taxon>
        <taxon>Tracheophyta</taxon>
        <taxon>Spermatophyta</taxon>
        <taxon>Magnoliopsida</taxon>
        <taxon>eudicotyledons</taxon>
        <taxon>Gunneridae</taxon>
        <taxon>Pentapetalae</taxon>
        <taxon>rosids</taxon>
        <taxon>fabids</taxon>
        <taxon>Fabales</taxon>
        <taxon>Fabaceae</taxon>
        <taxon>Papilionoideae</taxon>
        <taxon>50 kb inversion clade</taxon>
        <taxon>NPAAA clade</taxon>
        <taxon>Hologalegina</taxon>
        <taxon>IRL clade</taxon>
        <taxon>Trifolieae</taxon>
        <taxon>Medicago</taxon>
    </lineage>
</organism>